<dbReference type="GeneID" id="54347682"/>
<dbReference type="EMBL" id="ML978970">
    <property type="protein sequence ID" value="KAF1927947.1"/>
    <property type="molecule type" value="Genomic_DNA"/>
</dbReference>
<dbReference type="AlphaFoldDB" id="A0A6A5RR36"/>
<proteinExistence type="inferred from homology"/>
<dbReference type="RefSeq" id="XP_033448199.1">
    <property type="nucleotide sequence ID" value="XM_033590028.1"/>
</dbReference>
<dbReference type="Pfam" id="PF01900">
    <property type="entry name" value="RNase_P_Rpp14"/>
    <property type="match status" value="1"/>
</dbReference>
<evidence type="ECO:0000256" key="5">
    <source>
        <dbReference type="ARBA" id="ARBA00022694"/>
    </source>
</evidence>
<dbReference type="InterPro" id="IPR002759">
    <property type="entry name" value="Pop5/Rpp14/Rnp2-like"/>
</dbReference>
<evidence type="ECO:0000256" key="9">
    <source>
        <dbReference type="ARBA" id="ARBA00055200"/>
    </source>
</evidence>
<accession>A0A6A5RR36</accession>
<evidence type="ECO:0000313" key="10">
    <source>
        <dbReference type="EMBL" id="KAF1927947.1"/>
    </source>
</evidence>
<evidence type="ECO:0000256" key="2">
    <source>
        <dbReference type="ARBA" id="ARBA00004123"/>
    </source>
</evidence>
<dbReference type="GO" id="GO:0000172">
    <property type="term" value="C:ribonuclease MRP complex"/>
    <property type="evidence" value="ECO:0007669"/>
    <property type="project" value="UniProtKB-ARBA"/>
</dbReference>
<evidence type="ECO:0000256" key="7">
    <source>
        <dbReference type="ARBA" id="ARBA00023242"/>
    </source>
</evidence>
<evidence type="ECO:0000256" key="1">
    <source>
        <dbReference type="ARBA" id="ARBA00000928"/>
    </source>
</evidence>
<gene>
    <name evidence="10" type="ORF">M421DRAFT_392608</name>
</gene>
<keyword evidence="5" id="KW-0819">tRNA processing</keyword>
<comment type="similarity">
    <text evidence="3">Belongs to the eukaryotic/archaeal RNase P protein component 2 family.</text>
</comment>
<name>A0A6A5RR36_9PLEO</name>
<evidence type="ECO:0000256" key="8">
    <source>
        <dbReference type="ARBA" id="ARBA00044198"/>
    </source>
</evidence>
<keyword evidence="6" id="KW-0378">Hydrolase</keyword>
<dbReference type="GO" id="GO:0001682">
    <property type="term" value="P:tRNA 5'-leader removal"/>
    <property type="evidence" value="ECO:0007669"/>
    <property type="project" value="InterPro"/>
</dbReference>
<dbReference type="Proteomes" id="UP000800082">
    <property type="component" value="Unassembled WGS sequence"/>
</dbReference>
<dbReference type="FunFam" id="3.30.70.3250:FF:000004">
    <property type="entry name" value="Ribonuclease P/MRP protein subunit POP5"/>
    <property type="match status" value="1"/>
</dbReference>
<dbReference type="SUPFAM" id="SSF160350">
    <property type="entry name" value="Rnp2-like"/>
    <property type="match status" value="1"/>
</dbReference>
<dbReference type="GO" id="GO:0033204">
    <property type="term" value="F:ribonuclease P RNA binding"/>
    <property type="evidence" value="ECO:0007669"/>
    <property type="project" value="TreeGrafter"/>
</dbReference>
<keyword evidence="7" id="KW-0539">Nucleus</keyword>
<comment type="function">
    <text evidence="9">Component of ribonuclease P, a protein complex that generates mature tRNA molecules by cleaving their 5'-ends. Also a component of RNase MRP, which cleaves pre-rRNA sequences.</text>
</comment>
<dbReference type="HAMAP" id="MF_00755">
    <property type="entry name" value="RNase_P_2"/>
    <property type="match status" value="1"/>
</dbReference>
<keyword evidence="11" id="KW-1185">Reference proteome</keyword>
<dbReference type="OrthoDB" id="24745at2759"/>
<comment type="subcellular location">
    <subcellularLocation>
        <location evidence="2">Nucleus</location>
    </subcellularLocation>
</comment>
<dbReference type="GO" id="GO:0005730">
    <property type="term" value="C:nucleolus"/>
    <property type="evidence" value="ECO:0007669"/>
    <property type="project" value="TreeGrafter"/>
</dbReference>
<evidence type="ECO:0000256" key="6">
    <source>
        <dbReference type="ARBA" id="ARBA00022801"/>
    </source>
</evidence>
<dbReference type="GO" id="GO:0030681">
    <property type="term" value="C:multimeric ribonuclease P complex"/>
    <property type="evidence" value="ECO:0007669"/>
    <property type="project" value="TreeGrafter"/>
</dbReference>
<comment type="catalytic activity">
    <reaction evidence="1">
        <text>Endonucleolytic cleavage of RNA, removing 5'-extranucleotides from tRNA precursor.</text>
        <dbReference type="EC" id="3.1.26.5"/>
    </reaction>
</comment>
<evidence type="ECO:0000256" key="4">
    <source>
        <dbReference type="ARBA" id="ARBA00012179"/>
    </source>
</evidence>
<dbReference type="Gene3D" id="3.30.70.3250">
    <property type="entry name" value="Ribonuclease P, Pop5 subunit"/>
    <property type="match status" value="1"/>
</dbReference>
<dbReference type="GO" id="GO:0000460">
    <property type="term" value="P:maturation of 5.8S rRNA"/>
    <property type="evidence" value="ECO:0007669"/>
    <property type="project" value="UniProtKB-ARBA"/>
</dbReference>
<protein>
    <recommendedName>
        <fullName evidence="8">Ribonuclease P/MRP protein subunit POP5</fullName>
        <ecNumber evidence="4">3.1.26.5</ecNumber>
    </recommendedName>
</protein>
<sequence length="182" mass="20390">MVRVKFRYLVVNFLYPEPSSKQRTALPDLVQIHAPTPDAFNAAALVRLLRDAVEDLYGDYGSGMVSSSLKVNYFSPSTSTAIIRCPRGHYAMVWAALTYVTKLPRVDIPVVCRVLRVSGTIRKAEEEVIRRSQKIVKRAKAFDGRGVDPMLSSVEKSVEKERKREEVLAVVDQGGESEEMSE</sequence>
<reference evidence="10" key="1">
    <citation type="journal article" date="2020" name="Stud. Mycol.">
        <title>101 Dothideomycetes genomes: a test case for predicting lifestyles and emergence of pathogens.</title>
        <authorList>
            <person name="Haridas S."/>
            <person name="Albert R."/>
            <person name="Binder M."/>
            <person name="Bloem J."/>
            <person name="Labutti K."/>
            <person name="Salamov A."/>
            <person name="Andreopoulos B."/>
            <person name="Baker S."/>
            <person name="Barry K."/>
            <person name="Bills G."/>
            <person name="Bluhm B."/>
            <person name="Cannon C."/>
            <person name="Castanera R."/>
            <person name="Culley D."/>
            <person name="Daum C."/>
            <person name="Ezra D."/>
            <person name="Gonzalez J."/>
            <person name="Henrissat B."/>
            <person name="Kuo A."/>
            <person name="Liang C."/>
            <person name="Lipzen A."/>
            <person name="Lutzoni F."/>
            <person name="Magnuson J."/>
            <person name="Mondo S."/>
            <person name="Nolan M."/>
            <person name="Ohm R."/>
            <person name="Pangilinan J."/>
            <person name="Park H.-J."/>
            <person name="Ramirez L."/>
            <person name="Alfaro M."/>
            <person name="Sun H."/>
            <person name="Tritt A."/>
            <person name="Yoshinaga Y."/>
            <person name="Zwiers L.-H."/>
            <person name="Turgeon B."/>
            <person name="Goodwin S."/>
            <person name="Spatafora J."/>
            <person name="Crous P."/>
            <person name="Grigoriev I."/>
        </authorList>
    </citation>
    <scope>NUCLEOTIDE SEQUENCE</scope>
    <source>
        <strain evidence="10">CBS 183.55</strain>
    </source>
</reference>
<dbReference type="PANTHER" id="PTHR15441">
    <property type="entry name" value="RIBONUCLEASE P PROTEIN SUBUNIT P14"/>
    <property type="match status" value="1"/>
</dbReference>
<dbReference type="EC" id="3.1.26.5" evidence="4"/>
<evidence type="ECO:0000313" key="11">
    <source>
        <dbReference type="Proteomes" id="UP000800082"/>
    </source>
</evidence>
<dbReference type="PANTHER" id="PTHR15441:SF2">
    <property type="entry name" value="RIBONUCLEASE P_MRP PROTEIN SUBUNIT POP5"/>
    <property type="match status" value="1"/>
</dbReference>
<dbReference type="GO" id="GO:0004526">
    <property type="term" value="F:ribonuclease P activity"/>
    <property type="evidence" value="ECO:0007669"/>
    <property type="project" value="UniProtKB-EC"/>
</dbReference>
<evidence type="ECO:0000256" key="3">
    <source>
        <dbReference type="ARBA" id="ARBA00010800"/>
    </source>
</evidence>
<dbReference type="InterPro" id="IPR038085">
    <property type="entry name" value="Rnp2-like_sf"/>
</dbReference>
<organism evidence="10 11">
    <name type="scientific">Didymella exigua CBS 183.55</name>
    <dbReference type="NCBI Taxonomy" id="1150837"/>
    <lineage>
        <taxon>Eukaryota</taxon>
        <taxon>Fungi</taxon>
        <taxon>Dikarya</taxon>
        <taxon>Ascomycota</taxon>
        <taxon>Pezizomycotina</taxon>
        <taxon>Dothideomycetes</taxon>
        <taxon>Pleosporomycetidae</taxon>
        <taxon>Pleosporales</taxon>
        <taxon>Pleosporineae</taxon>
        <taxon>Didymellaceae</taxon>
        <taxon>Didymella</taxon>
    </lineage>
</organism>